<organism evidence="4 5">
    <name type="scientific">Isoalcanivorax pacificus W11-5</name>
    <dbReference type="NCBI Taxonomy" id="391936"/>
    <lineage>
        <taxon>Bacteria</taxon>
        <taxon>Pseudomonadati</taxon>
        <taxon>Pseudomonadota</taxon>
        <taxon>Gammaproteobacteria</taxon>
        <taxon>Oceanospirillales</taxon>
        <taxon>Alcanivoracaceae</taxon>
        <taxon>Isoalcanivorax</taxon>
    </lineage>
</organism>
<feature type="domain" description="NAD-dependent epimerase/dehydratase" evidence="2">
    <location>
        <begin position="3"/>
        <end position="224"/>
    </location>
</feature>
<dbReference type="PANTHER" id="PTHR11092">
    <property type="entry name" value="SUGAR NUCLEOTIDE EPIMERASE RELATED"/>
    <property type="match status" value="1"/>
</dbReference>
<dbReference type="Pfam" id="PF01370">
    <property type="entry name" value="Epimerase"/>
    <property type="match status" value="1"/>
</dbReference>
<evidence type="ECO:0000313" key="5">
    <source>
        <dbReference type="Proteomes" id="UP000006764"/>
    </source>
</evidence>
<proteinExistence type="inferred from homology"/>
<reference evidence="4 5" key="1">
    <citation type="journal article" date="2012" name="J. Bacteriol.">
        <title>Genome sequence of an alkane-degrading bacterium, Alcanivorax pacificus type strain W11-5, isolated from deep sea sediment.</title>
        <authorList>
            <person name="Lai Q."/>
            <person name="Shao Z."/>
        </authorList>
    </citation>
    <scope>NUCLEOTIDE SEQUENCE [LARGE SCALE GENOMIC DNA]</scope>
    <source>
        <strain evidence="4 5">W11-5</strain>
    </source>
</reference>
<dbReference type="EMBL" id="CP004387">
    <property type="protein sequence ID" value="AJD48024.1"/>
    <property type="molecule type" value="Genomic_DNA"/>
</dbReference>
<dbReference type="RefSeq" id="WP_008735857.1">
    <property type="nucleotide sequence ID" value="NZ_CP004387.1"/>
</dbReference>
<dbReference type="STRING" id="391936.S7S_08040"/>
<dbReference type="KEGG" id="apac:S7S_08040"/>
<dbReference type="OrthoDB" id="9801773at2"/>
<evidence type="ECO:0008006" key="6">
    <source>
        <dbReference type="Google" id="ProtNLM"/>
    </source>
</evidence>
<dbReference type="InterPro" id="IPR036291">
    <property type="entry name" value="NAD(P)-bd_dom_sf"/>
</dbReference>
<dbReference type="InterPro" id="IPR013549">
    <property type="entry name" value="DUF1731"/>
</dbReference>
<keyword evidence="5" id="KW-1185">Reference proteome</keyword>
<dbReference type="InterPro" id="IPR001509">
    <property type="entry name" value="Epimerase_deHydtase"/>
</dbReference>
<evidence type="ECO:0000256" key="1">
    <source>
        <dbReference type="ARBA" id="ARBA00009353"/>
    </source>
</evidence>
<dbReference type="Gene3D" id="3.40.50.720">
    <property type="entry name" value="NAD(P)-binding Rossmann-like Domain"/>
    <property type="match status" value="1"/>
</dbReference>
<sequence length="303" mass="32788">MKILMTGGSGFIGRHLSPVLVARGHDLTVLSRSPQRRRPLLPDAVRLVASLDDIPADDLPDAIINLAGEGIADRRWTAARKRALLDSRVQTTQALSDWLGRRGSHPQVLISGSAVGFYGDAGSAELTESSPAMRRDFSYLLCDAWEQAARELANRHGARLCLLRTGVVLGAHDGMLARLLPAYRLGLGAQLGNGQQWLSWIHIDDMVALIVRSLESPAASGIYNAVAPQPVQQARFHRALAAQCRRPGVMRVPALPLKLALGEMSTLLLGGQKVLPERLLAQGFSFRFPELDAALQDLLGQPA</sequence>
<evidence type="ECO:0000313" key="4">
    <source>
        <dbReference type="EMBL" id="AJD48024.1"/>
    </source>
</evidence>
<name>A0A0B4XIH3_9GAMM</name>
<feature type="domain" description="DUF1731" evidence="3">
    <location>
        <begin position="252"/>
        <end position="298"/>
    </location>
</feature>
<accession>A0A0B4XIH3</accession>
<evidence type="ECO:0000259" key="2">
    <source>
        <dbReference type="Pfam" id="PF01370"/>
    </source>
</evidence>
<dbReference type="SUPFAM" id="SSF51735">
    <property type="entry name" value="NAD(P)-binding Rossmann-fold domains"/>
    <property type="match status" value="1"/>
</dbReference>
<dbReference type="Proteomes" id="UP000006764">
    <property type="component" value="Chromosome"/>
</dbReference>
<dbReference type="CDD" id="cd05242">
    <property type="entry name" value="SDR_a8"/>
    <property type="match status" value="1"/>
</dbReference>
<protein>
    <recommendedName>
        <fullName evidence="6">TIGR01777 family protein</fullName>
    </recommendedName>
</protein>
<dbReference type="Pfam" id="PF08338">
    <property type="entry name" value="DUF1731"/>
    <property type="match status" value="1"/>
</dbReference>
<evidence type="ECO:0000259" key="3">
    <source>
        <dbReference type="Pfam" id="PF08338"/>
    </source>
</evidence>
<dbReference type="NCBIfam" id="TIGR01777">
    <property type="entry name" value="yfcH"/>
    <property type="match status" value="1"/>
</dbReference>
<dbReference type="AlphaFoldDB" id="A0A0B4XIH3"/>
<dbReference type="InterPro" id="IPR010099">
    <property type="entry name" value="SDR39U1"/>
</dbReference>
<dbReference type="PANTHER" id="PTHR11092:SF0">
    <property type="entry name" value="EPIMERASE FAMILY PROTEIN SDR39U1"/>
    <property type="match status" value="1"/>
</dbReference>
<dbReference type="HOGENOM" id="CLU_047373_0_3_6"/>
<gene>
    <name evidence="4" type="ORF">S7S_08040</name>
</gene>
<comment type="similarity">
    <text evidence="1">Belongs to the NAD(P)-dependent epimerase/dehydratase family. SDR39U1 subfamily.</text>
</comment>